<comment type="caution">
    <text evidence="7">The sequence shown here is derived from an EMBL/GenBank/DDBJ whole genome shotgun (WGS) entry which is preliminary data.</text>
</comment>
<reference evidence="9 10" key="1">
    <citation type="submission" date="2021-03" db="EMBL/GenBank/DDBJ databases">
        <title>Pseudidiomarina terrestris, a new bacterium isolated from saline soil.</title>
        <authorList>
            <person name="Galisteo C."/>
            <person name="De La Haba R."/>
            <person name="Sanchez-Porro C."/>
            <person name="Ventosa A."/>
        </authorList>
    </citation>
    <scope>NUCLEOTIDE SEQUENCE [LARGE SCALE GENOMIC DNA]</scope>
    <source>
        <strain evidence="7 10">1APP75-32.1</strain>
        <strain evidence="9">1APR75-15</strain>
        <strain evidence="8">1ASR75-15</strain>
    </source>
</reference>
<dbReference type="Proteomes" id="UP001169491">
    <property type="component" value="Unassembled WGS sequence"/>
</dbReference>
<dbReference type="Gene3D" id="3.40.50.300">
    <property type="entry name" value="P-loop containing nucleotide triphosphate hydrolases"/>
    <property type="match status" value="1"/>
</dbReference>
<dbReference type="PANTHER" id="PTHR42711">
    <property type="entry name" value="ABC TRANSPORTER ATP-BINDING PROTEIN"/>
    <property type="match status" value="1"/>
</dbReference>
<keyword evidence="5 7" id="KW-0067">ATP-binding</keyword>
<name>A0AAW7R472_9GAMM</name>
<dbReference type="PROSITE" id="PS50893">
    <property type="entry name" value="ABC_TRANSPORTER_2"/>
    <property type="match status" value="1"/>
</dbReference>
<evidence type="ECO:0000313" key="8">
    <source>
        <dbReference type="EMBL" id="MDN7130586.1"/>
    </source>
</evidence>
<evidence type="ECO:0000256" key="2">
    <source>
        <dbReference type="ARBA" id="ARBA00022448"/>
    </source>
</evidence>
<organism evidence="7 10">
    <name type="scientific">Pseudidiomarina terrestris</name>
    <dbReference type="NCBI Taxonomy" id="2820060"/>
    <lineage>
        <taxon>Bacteria</taxon>
        <taxon>Pseudomonadati</taxon>
        <taxon>Pseudomonadota</taxon>
        <taxon>Gammaproteobacteria</taxon>
        <taxon>Alteromonadales</taxon>
        <taxon>Idiomarinaceae</taxon>
        <taxon>Pseudidiomarina</taxon>
    </lineage>
</organism>
<gene>
    <name evidence="7" type="ORF">J6I90_11725</name>
    <name evidence="8" type="ORF">J6I92_11955</name>
</gene>
<dbReference type="GO" id="GO:0016887">
    <property type="term" value="F:ATP hydrolysis activity"/>
    <property type="evidence" value="ECO:0007669"/>
    <property type="project" value="InterPro"/>
</dbReference>
<dbReference type="Proteomes" id="UP001169492">
    <property type="component" value="Unassembled WGS sequence"/>
</dbReference>
<dbReference type="InterPro" id="IPR017871">
    <property type="entry name" value="ABC_transporter-like_CS"/>
</dbReference>
<dbReference type="InterPro" id="IPR003439">
    <property type="entry name" value="ABC_transporter-like_ATP-bd"/>
</dbReference>
<dbReference type="Pfam" id="PF13732">
    <property type="entry name" value="DrrA1-3_C"/>
    <property type="match status" value="1"/>
</dbReference>
<dbReference type="GO" id="GO:0005524">
    <property type="term" value="F:ATP binding"/>
    <property type="evidence" value="ECO:0007669"/>
    <property type="project" value="UniProtKB-KW"/>
</dbReference>
<keyword evidence="3" id="KW-0536">Nodulation</keyword>
<dbReference type="SUPFAM" id="SSF52540">
    <property type="entry name" value="P-loop containing nucleoside triphosphate hydrolases"/>
    <property type="match status" value="1"/>
</dbReference>
<dbReference type="PANTHER" id="PTHR42711:SF5">
    <property type="entry name" value="ABC TRANSPORTER ATP-BINDING PROTEIN NATA"/>
    <property type="match status" value="1"/>
</dbReference>
<evidence type="ECO:0000256" key="5">
    <source>
        <dbReference type="ARBA" id="ARBA00022840"/>
    </source>
</evidence>
<dbReference type="EMBL" id="JAGGJC010000006">
    <property type="protein sequence ID" value="MDN7130586.1"/>
    <property type="molecule type" value="Genomic_DNA"/>
</dbReference>
<feature type="domain" description="ABC transporter" evidence="6">
    <location>
        <begin position="3"/>
        <end position="234"/>
    </location>
</feature>
<dbReference type="EMBL" id="JAGGJB010000007">
    <property type="protein sequence ID" value="MDN7125551.1"/>
    <property type="molecule type" value="Genomic_DNA"/>
</dbReference>
<dbReference type="AlphaFoldDB" id="A0AAW7R472"/>
<evidence type="ECO:0000313" key="10">
    <source>
        <dbReference type="Proteomes" id="UP001169492"/>
    </source>
</evidence>
<evidence type="ECO:0000256" key="1">
    <source>
        <dbReference type="ARBA" id="ARBA00005417"/>
    </source>
</evidence>
<keyword evidence="2" id="KW-0813">Transport</keyword>
<evidence type="ECO:0000256" key="4">
    <source>
        <dbReference type="ARBA" id="ARBA00022741"/>
    </source>
</evidence>
<comment type="similarity">
    <text evidence="1">Belongs to the ABC transporter superfamily.</text>
</comment>
<keyword evidence="4" id="KW-0547">Nucleotide-binding</keyword>
<keyword evidence="9" id="KW-1185">Reference proteome</keyword>
<dbReference type="Pfam" id="PF00005">
    <property type="entry name" value="ABC_tran"/>
    <property type="match status" value="1"/>
</dbReference>
<dbReference type="InterPro" id="IPR027417">
    <property type="entry name" value="P-loop_NTPase"/>
</dbReference>
<dbReference type="RefSeq" id="WP_301775050.1">
    <property type="nucleotide sequence ID" value="NZ_JAGGJB010000007.1"/>
</dbReference>
<evidence type="ECO:0000313" key="9">
    <source>
        <dbReference type="Proteomes" id="UP001169491"/>
    </source>
</evidence>
<evidence type="ECO:0000256" key="3">
    <source>
        <dbReference type="ARBA" id="ARBA00022458"/>
    </source>
</evidence>
<dbReference type="InterPro" id="IPR050763">
    <property type="entry name" value="ABC_transporter_ATP-binding"/>
</dbReference>
<dbReference type="PROSITE" id="PS00211">
    <property type="entry name" value="ABC_TRANSPORTER_1"/>
    <property type="match status" value="1"/>
</dbReference>
<dbReference type="InterPro" id="IPR025302">
    <property type="entry name" value="DrrA1/2-like_C"/>
</dbReference>
<protein>
    <submittedName>
        <fullName evidence="7">ATP-binding cassette domain-containing protein</fullName>
    </submittedName>
</protein>
<sequence length="308" mass="34213">MYVEVNNVTKEYATVRAVDQVSLVAKGGEILALLGPNGAGKSSLVRMMVGLTQPDSGQIVYRSAADQQPLTALPSTAFGYLPEDRGLYQERTVLDNLRYIARLRGVHKTTAEQSIQRWLDRFELTDRASEPMRQLSKGNQQKIQLIATLLHEPQVVMLDEPFSGLDPMNQEFVLSVLNDLRSTGTTVILSAHQMALVERMANKLVLMNKGAVIAQGSLAEVRQQLVQQQRLQVEFTQSVQAEQISILTSVIEAVPLSDTRFELTCDDQLAADKLLMQLQDIAPVAEFSPQRQALHDLYLQAVRAEVNS</sequence>
<dbReference type="InterPro" id="IPR003593">
    <property type="entry name" value="AAA+_ATPase"/>
</dbReference>
<evidence type="ECO:0000259" key="6">
    <source>
        <dbReference type="PROSITE" id="PS50893"/>
    </source>
</evidence>
<accession>A0AAW7R472</accession>
<proteinExistence type="inferred from homology"/>
<evidence type="ECO:0000313" key="7">
    <source>
        <dbReference type="EMBL" id="MDN7125551.1"/>
    </source>
</evidence>
<dbReference type="SMART" id="SM00382">
    <property type="entry name" value="AAA"/>
    <property type="match status" value="1"/>
</dbReference>